<accession>A0ABQ9CG04</accession>
<dbReference type="EMBL" id="JAPFFI010000003">
    <property type="protein sequence ID" value="KAJ6397494.1"/>
    <property type="molecule type" value="Genomic_DNA"/>
</dbReference>
<gene>
    <name evidence="1" type="ORF">OIU77_018495</name>
</gene>
<keyword evidence="2" id="KW-1185">Reference proteome</keyword>
<evidence type="ECO:0008006" key="3">
    <source>
        <dbReference type="Google" id="ProtNLM"/>
    </source>
</evidence>
<evidence type="ECO:0000313" key="1">
    <source>
        <dbReference type="EMBL" id="KAJ6397494.1"/>
    </source>
</evidence>
<organism evidence="1 2">
    <name type="scientific">Salix suchowensis</name>
    <dbReference type="NCBI Taxonomy" id="1278906"/>
    <lineage>
        <taxon>Eukaryota</taxon>
        <taxon>Viridiplantae</taxon>
        <taxon>Streptophyta</taxon>
        <taxon>Embryophyta</taxon>
        <taxon>Tracheophyta</taxon>
        <taxon>Spermatophyta</taxon>
        <taxon>Magnoliopsida</taxon>
        <taxon>eudicotyledons</taxon>
        <taxon>Gunneridae</taxon>
        <taxon>Pentapetalae</taxon>
        <taxon>rosids</taxon>
        <taxon>fabids</taxon>
        <taxon>Malpighiales</taxon>
        <taxon>Salicaceae</taxon>
        <taxon>Saliceae</taxon>
        <taxon>Salix</taxon>
    </lineage>
</organism>
<reference evidence="1" key="2">
    <citation type="journal article" date="2023" name="Int. J. Mol. Sci.">
        <title>De Novo Assembly and Annotation of 11 Diverse Shrub Willow (Salix) Genomes Reveals Novel Gene Organization in Sex-Linked Regions.</title>
        <authorList>
            <person name="Hyden B."/>
            <person name="Feng K."/>
            <person name="Yates T.B."/>
            <person name="Jawdy S."/>
            <person name="Cereghino C."/>
            <person name="Smart L.B."/>
            <person name="Muchero W."/>
        </authorList>
    </citation>
    <scope>NUCLEOTIDE SEQUENCE</scope>
    <source>
        <tissue evidence="1">Shoot tip</tissue>
    </source>
</reference>
<evidence type="ECO:0000313" key="2">
    <source>
        <dbReference type="Proteomes" id="UP001141253"/>
    </source>
</evidence>
<sequence length="65" mass="7192">MVRFRRTMSLAPGVVLLTIIARGGPRLILIAVDAVASQGAGVEFYLFTFTLLFFSRKKNGFDCHT</sequence>
<proteinExistence type="predicted"/>
<name>A0ABQ9CG04_9ROSI</name>
<comment type="caution">
    <text evidence="1">The sequence shown here is derived from an EMBL/GenBank/DDBJ whole genome shotgun (WGS) entry which is preliminary data.</text>
</comment>
<protein>
    <recommendedName>
        <fullName evidence="3">Secreted protein</fullName>
    </recommendedName>
</protein>
<dbReference type="Proteomes" id="UP001141253">
    <property type="component" value="Chromosome 5"/>
</dbReference>
<reference evidence="1" key="1">
    <citation type="submission" date="2022-10" db="EMBL/GenBank/DDBJ databases">
        <authorList>
            <person name="Hyden B.L."/>
            <person name="Feng K."/>
            <person name="Yates T."/>
            <person name="Jawdy S."/>
            <person name="Smart L.B."/>
            <person name="Muchero W."/>
        </authorList>
    </citation>
    <scope>NUCLEOTIDE SEQUENCE</scope>
    <source>
        <tissue evidence="1">Shoot tip</tissue>
    </source>
</reference>